<dbReference type="InterPro" id="IPR051164">
    <property type="entry name" value="NmrA-like_oxidored"/>
</dbReference>
<dbReference type="AlphaFoldDB" id="A0A4Z0YXJ8"/>
<dbReference type="EMBL" id="SKBN01000184">
    <property type="protein sequence ID" value="TGJ81122.1"/>
    <property type="molecule type" value="Genomic_DNA"/>
</dbReference>
<organism evidence="4 5">
    <name type="scientific">Xylaria hypoxylon</name>
    <dbReference type="NCBI Taxonomy" id="37992"/>
    <lineage>
        <taxon>Eukaryota</taxon>
        <taxon>Fungi</taxon>
        <taxon>Dikarya</taxon>
        <taxon>Ascomycota</taxon>
        <taxon>Pezizomycotina</taxon>
        <taxon>Sordariomycetes</taxon>
        <taxon>Xylariomycetidae</taxon>
        <taxon>Xylariales</taxon>
        <taxon>Xylariaceae</taxon>
        <taxon>Xylaria</taxon>
    </lineage>
</organism>
<accession>A0A4Z0YXJ8</accession>
<keyword evidence="5" id="KW-1185">Reference proteome</keyword>
<evidence type="ECO:0000313" key="4">
    <source>
        <dbReference type="EMBL" id="TGJ81122.1"/>
    </source>
</evidence>
<dbReference type="InterPro" id="IPR008030">
    <property type="entry name" value="NmrA-like"/>
</dbReference>
<dbReference type="OrthoDB" id="413314at2759"/>
<dbReference type="GO" id="GO:0005634">
    <property type="term" value="C:nucleus"/>
    <property type="evidence" value="ECO:0007669"/>
    <property type="project" value="TreeGrafter"/>
</dbReference>
<evidence type="ECO:0000259" key="3">
    <source>
        <dbReference type="Pfam" id="PF05368"/>
    </source>
</evidence>
<keyword evidence="2" id="KW-0521">NADP</keyword>
<evidence type="ECO:0000256" key="1">
    <source>
        <dbReference type="ARBA" id="ARBA00006328"/>
    </source>
</evidence>
<evidence type="ECO:0000313" key="5">
    <source>
        <dbReference type="Proteomes" id="UP000297716"/>
    </source>
</evidence>
<comment type="caution">
    <text evidence="4">The sequence shown here is derived from an EMBL/GenBank/DDBJ whole genome shotgun (WGS) entry which is preliminary data.</text>
</comment>
<dbReference type="Pfam" id="PF05368">
    <property type="entry name" value="NmrA"/>
    <property type="match status" value="1"/>
</dbReference>
<comment type="similarity">
    <text evidence="1">Belongs to the NmrA-type oxidoreductase family.</text>
</comment>
<dbReference type="Gene3D" id="3.40.50.720">
    <property type="entry name" value="NAD(P)-binding Rossmann-like Domain"/>
    <property type="match status" value="1"/>
</dbReference>
<sequence>MAPTILVVGATGNTGRSTVETLSRFLKTSSFLSGYRIVALTRSSKGLAAQELAKLPGVEVIEKNWIEVTADWLLENEVVRAFVASQPSVGQFTEESMFLVAALQASVKYVVRISTCAPNVRPDSRAFYPRSHWALEALLGTPEFEALQWTSLQPNSFSPLYLHTSVEFIKQYRKTGKQGTLRILGSEDTPLAIIDPYDIGVFAAHLLAQEDPTPYNKAKYVLNGPEDISGHELVKLVEQHIGTKVEDVIFKDTTFLDFYADNSPDPRNIILSIGESMKVMWEGLCNAATTSKQVLELAAPTHTPAEVLKRLLEE</sequence>
<dbReference type="InterPro" id="IPR036291">
    <property type="entry name" value="NAD(P)-bd_dom_sf"/>
</dbReference>
<dbReference type="PANTHER" id="PTHR42748">
    <property type="entry name" value="NITROGEN METABOLITE REPRESSION PROTEIN NMRA FAMILY MEMBER"/>
    <property type="match status" value="1"/>
</dbReference>
<dbReference type="SUPFAM" id="SSF51735">
    <property type="entry name" value="NAD(P)-binding Rossmann-fold domains"/>
    <property type="match status" value="1"/>
</dbReference>
<reference evidence="4 5" key="1">
    <citation type="submission" date="2019-03" db="EMBL/GenBank/DDBJ databases">
        <title>Draft genome sequence of Xylaria hypoxylon DSM 108379, a ubiquitous saprotrophic-parasitic fungi on hardwood.</title>
        <authorList>
            <person name="Buettner E."/>
            <person name="Leonhardt S."/>
            <person name="Gebauer A.M."/>
            <person name="Liers C."/>
            <person name="Hofrichter M."/>
            <person name="Kellner H."/>
        </authorList>
    </citation>
    <scope>NUCLEOTIDE SEQUENCE [LARGE SCALE GENOMIC DNA]</scope>
    <source>
        <strain evidence="4 5">DSM 108379</strain>
    </source>
</reference>
<evidence type="ECO:0000256" key="2">
    <source>
        <dbReference type="ARBA" id="ARBA00022857"/>
    </source>
</evidence>
<name>A0A4Z0YXJ8_9PEZI</name>
<gene>
    <name evidence="4" type="ORF">E0Z10_g7644</name>
</gene>
<feature type="domain" description="NmrA-like" evidence="3">
    <location>
        <begin position="3"/>
        <end position="278"/>
    </location>
</feature>
<protein>
    <recommendedName>
        <fullName evidence="3">NmrA-like domain-containing protein</fullName>
    </recommendedName>
</protein>
<proteinExistence type="inferred from homology"/>
<dbReference type="PANTHER" id="PTHR42748:SF31">
    <property type="entry name" value="NMRA-LIKE DOMAIN-CONTAINING PROTEIN-RELATED"/>
    <property type="match status" value="1"/>
</dbReference>
<dbReference type="Proteomes" id="UP000297716">
    <property type="component" value="Unassembled WGS sequence"/>
</dbReference>
<dbReference type="STRING" id="37992.A0A4Z0YXJ8"/>